<evidence type="ECO:0000256" key="1">
    <source>
        <dbReference type="ARBA" id="ARBA00001974"/>
    </source>
</evidence>
<dbReference type="AlphaFoldDB" id="A0A3D4V4F4"/>
<reference evidence="7 8" key="1">
    <citation type="journal article" date="2018" name="Nat. Biotechnol.">
        <title>A standardized bacterial taxonomy based on genome phylogeny substantially revises the tree of life.</title>
        <authorList>
            <person name="Parks D.H."/>
            <person name="Chuvochina M."/>
            <person name="Waite D.W."/>
            <person name="Rinke C."/>
            <person name="Skarshewski A."/>
            <person name="Chaumeil P.A."/>
            <person name="Hugenholtz P."/>
        </authorList>
    </citation>
    <scope>NUCLEOTIDE SEQUENCE [LARGE SCALE GENOMIC DNA]</scope>
    <source>
        <strain evidence="7">UBA8844</strain>
    </source>
</reference>
<comment type="caution">
    <text evidence="7">The sequence shown here is derived from an EMBL/GenBank/DDBJ whole genome shotgun (WGS) entry which is preliminary data.</text>
</comment>
<evidence type="ECO:0000256" key="3">
    <source>
        <dbReference type="ARBA" id="ARBA00022827"/>
    </source>
</evidence>
<dbReference type="PANTHER" id="PTHR10961:SF46">
    <property type="entry name" value="PEROXISOMAL SARCOSINE OXIDASE"/>
    <property type="match status" value="1"/>
</dbReference>
<evidence type="ECO:0000256" key="4">
    <source>
        <dbReference type="ARBA" id="ARBA00023002"/>
    </source>
</evidence>
<dbReference type="EMBL" id="DPIY01000002">
    <property type="protein sequence ID" value="HCT55991.1"/>
    <property type="molecule type" value="Genomic_DNA"/>
</dbReference>
<evidence type="ECO:0000256" key="2">
    <source>
        <dbReference type="ARBA" id="ARBA00022630"/>
    </source>
</evidence>
<dbReference type="Gene3D" id="3.30.9.10">
    <property type="entry name" value="D-Amino Acid Oxidase, subunit A, domain 2"/>
    <property type="match status" value="1"/>
</dbReference>
<keyword evidence="3" id="KW-0274">FAD</keyword>
<dbReference type="Gene3D" id="3.50.50.60">
    <property type="entry name" value="FAD/NAD(P)-binding domain"/>
    <property type="match status" value="1"/>
</dbReference>
<evidence type="ECO:0000313" key="8">
    <source>
        <dbReference type="Proteomes" id="UP000264071"/>
    </source>
</evidence>
<name>A0A3D4V4F4_9BACT</name>
<dbReference type="GO" id="GO:0008115">
    <property type="term" value="F:sarcosine oxidase activity"/>
    <property type="evidence" value="ECO:0007669"/>
    <property type="project" value="TreeGrafter"/>
</dbReference>
<gene>
    <name evidence="7" type="ORF">DGD08_02125</name>
</gene>
<evidence type="ECO:0000313" key="7">
    <source>
        <dbReference type="EMBL" id="HCT55991.1"/>
    </source>
</evidence>
<proteinExistence type="predicted"/>
<dbReference type="Proteomes" id="UP000264071">
    <property type="component" value="Unassembled WGS sequence"/>
</dbReference>
<dbReference type="PROSITE" id="PS51318">
    <property type="entry name" value="TAT"/>
    <property type="match status" value="1"/>
</dbReference>
<feature type="region of interest" description="Disordered" evidence="5">
    <location>
        <begin position="1"/>
        <end position="30"/>
    </location>
</feature>
<feature type="domain" description="FAD dependent oxidoreductase" evidence="6">
    <location>
        <begin position="79"/>
        <end position="466"/>
    </location>
</feature>
<accession>A0A3D4V4F4</accession>
<keyword evidence="4" id="KW-0560">Oxidoreductase</keyword>
<dbReference type="PANTHER" id="PTHR10961">
    <property type="entry name" value="PEROXISOMAL SARCOSINE OXIDASE"/>
    <property type="match status" value="1"/>
</dbReference>
<dbReference type="GO" id="GO:0050660">
    <property type="term" value="F:flavin adenine dinucleotide binding"/>
    <property type="evidence" value="ECO:0007669"/>
    <property type="project" value="InterPro"/>
</dbReference>
<organism evidence="7 8">
    <name type="scientific">Gemmatimonas aurantiaca</name>
    <dbReference type="NCBI Taxonomy" id="173480"/>
    <lineage>
        <taxon>Bacteria</taxon>
        <taxon>Pseudomonadati</taxon>
        <taxon>Gemmatimonadota</taxon>
        <taxon>Gemmatimonadia</taxon>
        <taxon>Gemmatimonadales</taxon>
        <taxon>Gemmatimonadaceae</taxon>
        <taxon>Gemmatimonas</taxon>
    </lineage>
</organism>
<dbReference type="Pfam" id="PF01266">
    <property type="entry name" value="DAO"/>
    <property type="match status" value="1"/>
</dbReference>
<evidence type="ECO:0000256" key="5">
    <source>
        <dbReference type="SAM" id="MobiDB-lite"/>
    </source>
</evidence>
<feature type="region of interest" description="Disordered" evidence="5">
    <location>
        <begin position="357"/>
        <end position="391"/>
    </location>
</feature>
<dbReference type="InterPro" id="IPR045170">
    <property type="entry name" value="MTOX"/>
</dbReference>
<dbReference type="InterPro" id="IPR006076">
    <property type="entry name" value="FAD-dep_OxRdtase"/>
</dbReference>
<keyword evidence="2" id="KW-0285">Flavoprotein</keyword>
<feature type="compositionally biased region" description="Polar residues" evidence="5">
    <location>
        <begin position="1"/>
        <end position="12"/>
    </location>
</feature>
<sequence>MDSTDSATTSNDAGLPEADRPEAGFPRPVVDDLPRRDFLRVAGSAGLLLAGGCAPPIAFANAPAKGIERGRGATSSSSHVVVIGAGAWGGWTAYHLRSRGVQVTLIDAYGPGNSRSTSGDETRGIRSSYGDRAVGELWTPWARTAIQRWNLFEQEWGPVFRTKFFHQTGDVIMRPTREPFITKTIDLWTANKVPHEVLSGDEARKRWPVIKADDITVAITEPDAGVVRCRAATQAVAAIGQKMGVKLVIGRVKPGDIRNNMMDGVTLEDGTVIRGDSYVFACGPWLRKLFPYLENRMRVPIGHALYFGVPVADSRFSFPNLPSYNFPGVTGWPMLPVDSRGFRVRGAIAAPASASASAAPAGGAPANSPAATATPPADPAQQDPDLSSRWTNQDRVDGARRFLAARFPLLANAPLLETRACHYESSINGNFIIDNVPGTTNAWIAGVGQAEGFKFGPVVGDYVAQRVLGINGDPELVKAFKLPTTEYTPG</sequence>
<feature type="compositionally biased region" description="Low complexity" evidence="5">
    <location>
        <begin position="357"/>
        <end position="384"/>
    </location>
</feature>
<dbReference type="SUPFAM" id="SSF51905">
    <property type="entry name" value="FAD/NAD(P)-binding domain"/>
    <property type="match status" value="1"/>
</dbReference>
<dbReference type="InterPro" id="IPR036188">
    <property type="entry name" value="FAD/NAD-bd_sf"/>
</dbReference>
<comment type="cofactor">
    <cofactor evidence="1">
        <name>FAD</name>
        <dbReference type="ChEBI" id="CHEBI:57692"/>
    </cofactor>
</comment>
<evidence type="ECO:0000259" key="6">
    <source>
        <dbReference type="Pfam" id="PF01266"/>
    </source>
</evidence>
<dbReference type="InterPro" id="IPR006311">
    <property type="entry name" value="TAT_signal"/>
</dbReference>
<protein>
    <submittedName>
        <fullName evidence="7">FAD-dependent oxidoreductase</fullName>
    </submittedName>
</protein>